<name>A0A316W6H7_9BASI</name>
<evidence type="ECO:0000313" key="1">
    <source>
        <dbReference type="EMBL" id="PWN45372.1"/>
    </source>
</evidence>
<evidence type="ECO:0000313" key="2">
    <source>
        <dbReference type="Proteomes" id="UP000245783"/>
    </source>
</evidence>
<dbReference type="AlphaFoldDB" id="A0A316W6H7"/>
<organism evidence="1 2">
    <name type="scientific">Ceraceosorus guamensis</name>
    <dbReference type="NCBI Taxonomy" id="1522189"/>
    <lineage>
        <taxon>Eukaryota</taxon>
        <taxon>Fungi</taxon>
        <taxon>Dikarya</taxon>
        <taxon>Basidiomycota</taxon>
        <taxon>Ustilaginomycotina</taxon>
        <taxon>Exobasidiomycetes</taxon>
        <taxon>Ceraceosorales</taxon>
        <taxon>Ceraceosoraceae</taxon>
        <taxon>Ceraceosorus</taxon>
    </lineage>
</organism>
<gene>
    <name evidence="1" type="ORF">IE81DRAFT_189233</name>
</gene>
<dbReference type="GeneID" id="37032640"/>
<dbReference type="EMBL" id="KZ819355">
    <property type="protein sequence ID" value="PWN45372.1"/>
    <property type="molecule type" value="Genomic_DNA"/>
</dbReference>
<sequence length="84" mass="10089">MCSWRLYSHAPYAHPTTLHSFDPLDRRAHVACLRWCEEDERWHHRDQRAGASDVYSPTSFLMAVAMTITIYHQRDRKRAERRFS</sequence>
<accession>A0A316W6H7</accession>
<dbReference type="InParanoid" id="A0A316W6H7"/>
<proteinExistence type="predicted"/>
<dbReference type="RefSeq" id="XP_025372532.1">
    <property type="nucleotide sequence ID" value="XM_025510770.1"/>
</dbReference>
<reference evidence="1 2" key="1">
    <citation type="journal article" date="2018" name="Mol. Biol. Evol.">
        <title>Broad Genomic Sampling Reveals a Smut Pathogenic Ancestry of the Fungal Clade Ustilaginomycotina.</title>
        <authorList>
            <person name="Kijpornyongpan T."/>
            <person name="Mondo S.J."/>
            <person name="Barry K."/>
            <person name="Sandor L."/>
            <person name="Lee J."/>
            <person name="Lipzen A."/>
            <person name="Pangilinan J."/>
            <person name="LaButti K."/>
            <person name="Hainaut M."/>
            <person name="Henrissat B."/>
            <person name="Grigoriev I.V."/>
            <person name="Spatafora J.W."/>
            <person name="Aime M.C."/>
        </authorList>
    </citation>
    <scope>NUCLEOTIDE SEQUENCE [LARGE SCALE GENOMIC DNA]</scope>
    <source>
        <strain evidence="1 2">MCA 4658</strain>
    </source>
</reference>
<protein>
    <submittedName>
        <fullName evidence="1">Uncharacterized protein</fullName>
    </submittedName>
</protein>
<dbReference type="Proteomes" id="UP000245783">
    <property type="component" value="Unassembled WGS sequence"/>
</dbReference>
<keyword evidence="2" id="KW-1185">Reference proteome</keyword>